<organism evidence="3 4">
    <name type="scientific">Caenorhabditis briggsae</name>
    <dbReference type="NCBI Taxonomy" id="6238"/>
    <lineage>
        <taxon>Eukaryota</taxon>
        <taxon>Metazoa</taxon>
        <taxon>Ecdysozoa</taxon>
        <taxon>Nematoda</taxon>
        <taxon>Chromadorea</taxon>
        <taxon>Rhabditida</taxon>
        <taxon>Rhabditina</taxon>
        <taxon>Rhabditomorpha</taxon>
        <taxon>Rhabditoidea</taxon>
        <taxon>Rhabditidae</taxon>
        <taxon>Peloderinae</taxon>
        <taxon>Caenorhabditis</taxon>
    </lineage>
</organism>
<evidence type="ECO:0000313" key="4">
    <source>
        <dbReference type="Proteomes" id="UP000827892"/>
    </source>
</evidence>
<dbReference type="SMART" id="SM00233">
    <property type="entry name" value="PH"/>
    <property type="match status" value="1"/>
</dbReference>
<dbReference type="Proteomes" id="UP000827892">
    <property type="component" value="Chromosome X"/>
</dbReference>
<evidence type="ECO:0000313" key="3">
    <source>
        <dbReference type="EMBL" id="ULT80045.1"/>
    </source>
</evidence>
<proteinExistence type="predicted"/>
<feature type="domain" description="PH" evidence="2">
    <location>
        <begin position="271"/>
        <end position="374"/>
    </location>
</feature>
<evidence type="ECO:0000259" key="2">
    <source>
        <dbReference type="PROSITE" id="PS50003"/>
    </source>
</evidence>
<dbReference type="PANTHER" id="PTHR21538:SF24">
    <property type="entry name" value="PH DOMAIN-CONTAINING PROTEIN"/>
    <property type="match status" value="1"/>
</dbReference>
<sequence length="547" mass="61006">MIVPSPVVDKHKKLVAVSRWPSGEAKKNYEMSGGGVVVCEVCNSKKKSCQQYHLLYEDKIQIVKELINILPLEEEDMLPGDGLGLSPTSSRANVGLSQISLPLAWKPKETRTFSMFLVIQSKTRVIDTKIISHVDKNMTDVIIPDSFVFDNEPEDFHVDILIYAARTDYGLEHHSGGSLKSRITRSIGRKFGASVKSQNTPPEISKSPRFDQTISGAHYNLLAKATLCIADACEEATIHNLKMSAFADLSGPPLYGHIICRLAIQPHSVLRPILEGVLSVQHVEENVELENTSARLQAGNLHFYSIGDIANSSKNTVLVIPLSSRSRIVPTAAPRTFLLRTDETNEIPASTVYLITNSDRDYEIWRRAIEIQIYDVGIWGRFATKVSSLLTQKREDPIRETLSRATGSNLYETISIKGSISKAFGGLSLVPCDEQLHLNGAATAPIKRPNVKQRAKVIDFFPVNSPQPSRKSIYNEQPSSKYVIQLNIGDDMVENEYNSYSPLYRMSPRPPSNNRHHSEDQYKDGRKSWSKSIGSLINRNASHVTRL</sequence>
<gene>
    <name evidence="3" type="ORF">L3Y34_010552</name>
</gene>
<accession>A0AAE9CSS5</accession>
<dbReference type="PROSITE" id="PS50003">
    <property type="entry name" value="PH_DOMAIN"/>
    <property type="match status" value="1"/>
</dbReference>
<feature type="region of interest" description="Disordered" evidence="1">
    <location>
        <begin position="501"/>
        <end position="534"/>
    </location>
</feature>
<evidence type="ECO:0000256" key="1">
    <source>
        <dbReference type="SAM" id="MobiDB-lite"/>
    </source>
</evidence>
<dbReference type="InterPro" id="IPR012966">
    <property type="entry name" value="AHD"/>
</dbReference>
<name>A0AAE9CSS5_CAEBR</name>
<protein>
    <recommendedName>
        <fullName evidence="2">PH domain-containing protein</fullName>
    </recommendedName>
</protein>
<dbReference type="AlphaFoldDB" id="A0AAE9CSS5"/>
<dbReference type="InterPro" id="IPR051364">
    <property type="entry name" value="Cytokinesis/Rho-signaling"/>
</dbReference>
<dbReference type="PANTHER" id="PTHR21538">
    <property type="entry name" value="ANILLIN/RHOTEKIN RTKN"/>
    <property type="match status" value="1"/>
</dbReference>
<dbReference type="InterPro" id="IPR001849">
    <property type="entry name" value="PH_domain"/>
</dbReference>
<dbReference type="EMBL" id="CP090896">
    <property type="protein sequence ID" value="ULT80045.1"/>
    <property type="molecule type" value="Genomic_DNA"/>
</dbReference>
<dbReference type="Pfam" id="PF08174">
    <property type="entry name" value="Anillin"/>
    <property type="match status" value="1"/>
</dbReference>
<reference evidence="3 4" key="1">
    <citation type="submission" date="2022-05" db="EMBL/GenBank/DDBJ databases">
        <title>Chromosome-level reference genomes for two strains of Caenorhabditis briggsae: an improved platform for comparative genomics.</title>
        <authorList>
            <person name="Stevens L."/>
            <person name="Andersen E.C."/>
        </authorList>
    </citation>
    <scope>NUCLEOTIDE SEQUENCE [LARGE SCALE GENOMIC DNA]</scope>
    <source>
        <strain evidence="3">QX1410_ONT</strain>
        <tissue evidence="3">Whole-organism</tissue>
    </source>
</reference>
<feature type="compositionally biased region" description="Basic and acidic residues" evidence="1">
    <location>
        <begin position="516"/>
        <end position="527"/>
    </location>
</feature>